<dbReference type="GO" id="GO:0032196">
    <property type="term" value="P:transposition"/>
    <property type="evidence" value="ECO:0007669"/>
    <property type="project" value="InterPro"/>
</dbReference>
<feature type="compositionally biased region" description="Basic residues" evidence="2">
    <location>
        <begin position="267"/>
        <end position="276"/>
    </location>
</feature>
<evidence type="ECO:0000313" key="3">
    <source>
        <dbReference type="EMBL" id="KAJ9548861.1"/>
    </source>
</evidence>
<dbReference type="InterPro" id="IPR039266">
    <property type="entry name" value="EN-1/SPM"/>
</dbReference>
<protein>
    <recommendedName>
        <fullName evidence="5">Transposase, Ptta/En/Spm, plant</fullName>
    </recommendedName>
</protein>
<evidence type="ECO:0000256" key="1">
    <source>
        <dbReference type="SAM" id="Coils"/>
    </source>
</evidence>
<comment type="caution">
    <text evidence="3">The sequence shown here is derived from an EMBL/GenBank/DDBJ whole genome shotgun (WGS) entry which is preliminary data.</text>
</comment>
<gene>
    <name evidence="3" type="ORF">OSB04_021404</name>
</gene>
<dbReference type="Pfam" id="PF03004">
    <property type="entry name" value="Transposase_24"/>
    <property type="match status" value="1"/>
</dbReference>
<accession>A0AA38T5G9</accession>
<dbReference type="InterPro" id="IPR004252">
    <property type="entry name" value="Probable_transposase_24"/>
</dbReference>
<dbReference type="PANTHER" id="PTHR33157">
    <property type="entry name" value="AUTONOMOUS TRANSPOSABLE ELEMENT EN-1 MOSAIC PROTEIN-RELATED"/>
    <property type="match status" value="1"/>
</dbReference>
<feature type="compositionally biased region" description="Low complexity" evidence="2">
    <location>
        <begin position="48"/>
        <end position="74"/>
    </location>
</feature>
<evidence type="ECO:0000256" key="2">
    <source>
        <dbReference type="SAM" id="MobiDB-lite"/>
    </source>
</evidence>
<keyword evidence="4" id="KW-1185">Reference proteome</keyword>
<dbReference type="AlphaFoldDB" id="A0AA38T5G9"/>
<keyword evidence="1" id="KW-0175">Coiled coil</keyword>
<sequence>MLQFFSRFLKISSTFRYADRRKIAYVTFRDPKALEIALLLSDDMLKSQGGSSSSCPSRGGSNSVRGKGGSSSSRLSRESGRSLGGSSTISGDLRSEDVHDVEDIFVESHASGVGGRGDNIEPETPAHPSQRRMIGLLETDPMEFSDVCVASGIIGTLKNTFNGPWTTWRMVPREARDKMWDRFQSQYQWDPAIHGMIQLAWENVFKKRFSNVIDLARDAAKKAASNGTPPFTGTNYDVLKPYNPSWIRQEDWIRMVEVWDTPRWKARSKSGKRNRNTKHEGSISKHTHGSISTARHRHRMQLRKKRPVSLVELFRKTHTKKGSEELITPKATQTLSRYQQSLVEKYGEDVDAQPQSGDVDLWTQAVGGVKKGRIFGFGAPRDPHHVMTGIPSSSSQSYGQGTIDEVRRLKEELKQRDEQLAEQQRTFEQRCEERIQQQIAEQVTAQMKVLMEQVARLTGAPVSFTIPPPAPTSL</sequence>
<organism evidence="3 4">
    <name type="scientific">Centaurea solstitialis</name>
    <name type="common">yellow star-thistle</name>
    <dbReference type="NCBI Taxonomy" id="347529"/>
    <lineage>
        <taxon>Eukaryota</taxon>
        <taxon>Viridiplantae</taxon>
        <taxon>Streptophyta</taxon>
        <taxon>Embryophyta</taxon>
        <taxon>Tracheophyta</taxon>
        <taxon>Spermatophyta</taxon>
        <taxon>Magnoliopsida</taxon>
        <taxon>eudicotyledons</taxon>
        <taxon>Gunneridae</taxon>
        <taxon>Pentapetalae</taxon>
        <taxon>asterids</taxon>
        <taxon>campanulids</taxon>
        <taxon>Asterales</taxon>
        <taxon>Asteraceae</taxon>
        <taxon>Carduoideae</taxon>
        <taxon>Cardueae</taxon>
        <taxon>Centaureinae</taxon>
        <taxon>Centaurea</taxon>
    </lineage>
</organism>
<evidence type="ECO:0008006" key="5">
    <source>
        <dbReference type="Google" id="ProtNLM"/>
    </source>
</evidence>
<dbReference type="Proteomes" id="UP001172457">
    <property type="component" value="Chromosome 5"/>
</dbReference>
<proteinExistence type="predicted"/>
<evidence type="ECO:0000313" key="4">
    <source>
        <dbReference type="Proteomes" id="UP001172457"/>
    </source>
</evidence>
<feature type="coiled-coil region" evidence="1">
    <location>
        <begin position="403"/>
        <end position="460"/>
    </location>
</feature>
<feature type="region of interest" description="Disordered" evidence="2">
    <location>
        <begin position="48"/>
        <end position="93"/>
    </location>
</feature>
<dbReference type="EMBL" id="JARYMX010000005">
    <property type="protein sequence ID" value="KAJ9548861.1"/>
    <property type="molecule type" value="Genomic_DNA"/>
</dbReference>
<dbReference type="PANTHER" id="PTHR33157:SF12">
    <property type="entry name" value="TRANSPOSASE TNP1_EN_SPM-LIKE DOMAIN-CONTAINING PROTEIN"/>
    <property type="match status" value="1"/>
</dbReference>
<feature type="region of interest" description="Disordered" evidence="2">
    <location>
        <begin position="267"/>
        <end position="302"/>
    </location>
</feature>
<name>A0AA38T5G9_9ASTR</name>
<feature type="region of interest" description="Disordered" evidence="2">
    <location>
        <begin position="110"/>
        <end position="129"/>
    </location>
</feature>
<reference evidence="3" key="1">
    <citation type="submission" date="2023-03" db="EMBL/GenBank/DDBJ databases">
        <title>Chromosome-scale reference genome and RAD-based genetic map of yellow starthistle (Centaurea solstitialis) reveal putative structural variation and QTLs associated with invader traits.</title>
        <authorList>
            <person name="Reatini B."/>
            <person name="Cang F.A."/>
            <person name="Jiang Q."/>
            <person name="Mckibben M.T.W."/>
            <person name="Barker M.S."/>
            <person name="Rieseberg L.H."/>
            <person name="Dlugosch K.M."/>
        </authorList>
    </citation>
    <scope>NUCLEOTIDE SEQUENCE</scope>
    <source>
        <strain evidence="3">CAN-66</strain>
        <tissue evidence="3">Leaf</tissue>
    </source>
</reference>